<protein>
    <submittedName>
        <fullName evidence="2">Uncharacterized protein</fullName>
    </submittedName>
</protein>
<dbReference type="EMBL" id="GL532805">
    <property type="protein sequence ID" value="EFQ95423.1"/>
    <property type="molecule type" value="Genomic_DNA"/>
</dbReference>
<dbReference type="HOGENOM" id="CLU_1670282_0_0_1"/>
<dbReference type="OrthoDB" id="10496819at2759"/>
<sequence>MSGDTGRHTTEVSRETIVHQQTEVSEKPDITTGVQMHSTGIRRETVVYKEPESTENSGTTEQAEMDKKTKPISVLSNSIETRNILESENHNMTASTTQSDCQPREMTLVTEAHELHGHEGGDNNAKHMEHMEHDTDSEHEYPDTSDDDDEHSEEYEYSGDEESVEDDDSSEEEDEEVKSEQKPMTALSAHK</sequence>
<dbReference type="KEGG" id="pte:PTT_06593"/>
<feature type="compositionally biased region" description="Basic and acidic residues" evidence="1">
    <location>
        <begin position="111"/>
        <end position="142"/>
    </location>
</feature>
<evidence type="ECO:0000256" key="1">
    <source>
        <dbReference type="SAM" id="MobiDB-lite"/>
    </source>
</evidence>
<organism evidence="3">
    <name type="scientific">Pyrenophora teres f. teres (strain 0-1)</name>
    <name type="common">Barley net blotch fungus</name>
    <name type="synonym">Drechslera teres f. teres</name>
    <dbReference type="NCBI Taxonomy" id="861557"/>
    <lineage>
        <taxon>Eukaryota</taxon>
        <taxon>Fungi</taxon>
        <taxon>Dikarya</taxon>
        <taxon>Ascomycota</taxon>
        <taxon>Pezizomycotina</taxon>
        <taxon>Dothideomycetes</taxon>
        <taxon>Pleosporomycetidae</taxon>
        <taxon>Pleosporales</taxon>
        <taxon>Pleosporineae</taxon>
        <taxon>Pleosporaceae</taxon>
        <taxon>Pyrenophora</taxon>
    </lineage>
</organism>
<feature type="compositionally biased region" description="Polar residues" evidence="1">
    <location>
        <begin position="90"/>
        <end position="101"/>
    </location>
</feature>
<accession>E3RFS6</accession>
<proteinExistence type="predicted"/>
<gene>
    <name evidence="2" type="ORF">PTT_06593</name>
</gene>
<feature type="compositionally biased region" description="Acidic residues" evidence="1">
    <location>
        <begin position="143"/>
        <end position="177"/>
    </location>
</feature>
<keyword evidence="3" id="KW-1185">Reference proteome</keyword>
<dbReference type="AlphaFoldDB" id="E3RFS6"/>
<dbReference type="Proteomes" id="UP000001067">
    <property type="component" value="Unassembled WGS sequence"/>
</dbReference>
<feature type="compositionally biased region" description="Basic and acidic residues" evidence="1">
    <location>
        <begin position="41"/>
        <end position="52"/>
    </location>
</feature>
<feature type="region of interest" description="Disordered" evidence="1">
    <location>
        <begin position="1"/>
        <end position="191"/>
    </location>
</feature>
<reference evidence="2 3" key="1">
    <citation type="journal article" date="2010" name="Genome Biol.">
        <title>A first genome assembly of the barley fungal pathogen Pyrenophora teres f. teres.</title>
        <authorList>
            <person name="Ellwood S.R."/>
            <person name="Liu Z."/>
            <person name="Syme R.A."/>
            <person name="Lai Z."/>
            <person name="Hane J.K."/>
            <person name="Keiper F."/>
            <person name="Moffat C.S."/>
            <person name="Oliver R.P."/>
            <person name="Friesen T.L."/>
        </authorList>
    </citation>
    <scope>NUCLEOTIDE SEQUENCE [LARGE SCALE GENOMIC DNA]</scope>
    <source>
        <strain evidence="2 3">0-1</strain>
    </source>
</reference>
<evidence type="ECO:0000313" key="2">
    <source>
        <dbReference type="EMBL" id="EFQ95423.1"/>
    </source>
</evidence>
<feature type="compositionally biased region" description="Basic and acidic residues" evidence="1">
    <location>
        <begin position="1"/>
        <end position="17"/>
    </location>
</feature>
<evidence type="ECO:0000313" key="3">
    <source>
        <dbReference type="Proteomes" id="UP000001067"/>
    </source>
</evidence>
<name>E3RFS6_PYRTT</name>